<feature type="signal peptide" evidence="4">
    <location>
        <begin position="1"/>
        <end position="26"/>
    </location>
</feature>
<protein>
    <submittedName>
        <fullName evidence="7">Pectinesterase inhibitor 12-like</fullName>
    </submittedName>
</protein>
<dbReference type="RefSeq" id="XP_039120702.1">
    <property type="nucleotide sequence ID" value="XM_039264768.1"/>
</dbReference>
<dbReference type="NCBIfam" id="TIGR01614">
    <property type="entry name" value="PME_inhib"/>
    <property type="match status" value="1"/>
</dbReference>
<dbReference type="GO" id="GO:0004857">
    <property type="term" value="F:enzyme inhibitor activity"/>
    <property type="evidence" value="ECO:0007669"/>
    <property type="project" value="InterPro"/>
</dbReference>
<dbReference type="AlphaFoldDB" id="A0AB40B0X6"/>
<evidence type="ECO:0000256" key="2">
    <source>
        <dbReference type="ARBA" id="ARBA00023157"/>
    </source>
</evidence>
<organism evidence="6 7">
    <name type="scientific">Dioscorea cayennensis subsp. rotundata</name>
    <name type="common">White Guinea yam</name>
    <name type="synonym">Dioscorea rotundata</name>
    <dbReference type="NCBI Taxonomy" id="55577"/>
    <lineage>
        <taxon>Eukaryota</taxon>
        <taxon>Viridiplantae</taxon>
        <taxon>Streptophyta</taxon>
        <taxon>Embryophyta</taxon>
        <taxon>Tracheophyta</taxon>
        <taxon>Spermatophyta</taxon>
        <taxon>Magnoliopsida</taxon>
        <taxon>Liliopsida</taxon>
        <taxon>Dioscoreales</taxon>
        <taxon>Dioscoreaceae</taxon>
        <taxon>Dioscorea</taxon>
    </lineage>
</organism>
<dbReference type="SUPFAM" id="SSF101148">
    <property type="entry name" value="Plant invertase/pectin methylesterase inhibitor"/>
    <property type="match status" value="1"/>
</dbReference>
<accession>A0AB40B0X6</accession>
<proteinExistence type="inferred from homology"/>
<reference evidence="7" key="1">
    <citation type="submission" date="2025-08" db="UniProtKB">
        <authorList>
            <consortium name="RefSeq"/>
        </authorList>
    </citation>
    <scope>IDENTIFICATION</scope>
</reference>
<name>A0AB40B0X6_DIOCR</name>
<dbReference type="Proteomes" id="UP001515500">
    <property type="component" value="Unplaced"/>
</dbReference>
<sequence length="187" mass="20145">MKPSSMISITLFSLLLLTLPLHLAGALVSVRETCKAAKKIVSDIDYKFCVSTISENSTLVFVVANDTRAFANISATAAATHAHNVITSIQDLLRTSPDPVTKSVLIHCKGSYNSVASSWDKAVVAINEKNDDVAKISLREGMNSVISCETQFGIAGKLSPLIKMNIVSVELVTLTYAILEVAEKNKY</sequence>
<dbReference type="Gene3D" id="1.20.140.40">
    <property type="entry name" value="Invertase/pectin methylesterase inhibitor family protein"/>
    <property type="match status" value="1"/>
</dbReference>
<feature type="domain" description="Pectinesterase inhibitor" evidence="5">
    <location>
        <begin position="25"/>
        <end position="178"/>
    </location>
</feature>
<dbReference type="PANTHER" id="PTHR35357:SF8">
    <property type="entry name" value="OS01G0111000 PROTEIN"/>
    <property type="match status" value="1"/>
</dbReference>
<gene>
    <name evidence="7" type="primary">LOC120257198</name>
</gene>
<keyword evidence="2" id="KW-1015">Disulfide bond</keyword>
<evidence type="ECO:0000313" key="6">
    <source>
        <dbReference type="Proteomes" id="UP001515500"/>
    </source>
</evidence>
<dbReference type="PANTHER" id="PTHR35357">
    <property type="entry name" value="OS02G0537100 PROTEIN"/>
    <property type="match status" value="1"/>
</dbReference>
<evidence type="ECO:0000256" key="3">
    <source>
        <dbReference type="ARBA" id="ARBA00038471"/>
    </source>
</evidence>
<dbReference type="GeneID" id="120257198"/>
<evidence type="ECO:0000256" key="4">
    <source>
        <dbReference type="SAM" id="SignalP"/>
    </source>
</evidence>
<keyword evidence="1 4" id="KW-0732">Signal</keyword>
<evidence type="ECO:0000313" key="7">
    <source>
        <dbReference type="RefSeq" id="XP_039120702.1"/>
    </source>
</evidence>
<comment type="similarity">
    <text evidence="3">Belongs to the PMEI family.</text>
</comment>
<dbReference type="Pfam" id="PF04043">
    <property type="entry name" value="PMEI"/>
    <property type="match status" value="1"/>
</dbReference>
<dbReference type="SMART" id="SM00856">
    <property type="entry name" value="PMEI"/>
    <property type="match status" value="1"/>
</dbReference>
<keyword evidence="6" id="KW-1185">Reference proteome</keyword>
<evidence type="ECO:0000256" key="1">
    <source>
        <dbReference type="ARBA" id="ARBA00022729"/>
    </source>
</evidence>
<dbReference type="InterPro" id="IPR035513">
    <property type="entry name" value="Invertase/methylesterase_inhib"/>
</dbReference>
<evidence type="ECO:0000259" key="5">
    <source>
        <dbReference type="SMART" id="SM00856"/>
    </source>
</evidence>
<dbReference type="InterPro" id="IPR006501">
    <property type="entry name" value="Pectinesterase_inhib_dom"/>
</dbReference>
<feature type="chain" id="PRO_5044299975" evidence="4">
    <location>
        <begin position="27"/>
        <end position="187"/>
    </location>
</feature>